<accession>A0A1M7Z0P9</accession>
<gene>
    <name evidence="2" type="ORF">VQ7734_04182</name>
</gene>
<dbReference type="AlphaFoldDB" id="A0A1M7Z0P9"/>
<dbReference type="Proteomes" id="UP000184600">
    <property type="component" value="Unassembled WGS sequence"/>
</dbReference>
<keyword evidence="1" id="KW-0732">Signal</keyword>
<evidence type="ECO:0000256" key="1">
    <source>
        <dbReference type="SAM" id="SignalP"/>
    </source>
</evidence>
<name>A0A1M7Z0P9_9VIBR</name>
<feature type="signal peptide" evidence="1">
    <location>
        <begin position="1"/>
        <end position="23"/>
    </location>
</feature>
<feature type="chain" id="PRO_5012207133" evidence="1">
    <location>
        <begin position="24"/>
        <end position="180"/>
    </location>
</feature>
<evidence type="ECO:0000313" key="2">
    <source>
        <dbReference type="EMBL" id="SHO58410.1"/>
    </source>
</evidence>
<protein>
    <submittedName>
        <fullName evidence="2">Uncharacterized protein</fullName>
    </submittedName>
</protein>
<proteinExistence type="predicted"/>
<dbReference type="RefSeq" id="WP_073585850.1">
    <property type="nucleotide sequence ID" value="NZ_AP024897.1"/>
</dbReference>
<reference evidence="3" key="1">
    <citation type="submission" date="2016-12" db="EMBL/GenBank/DDBJ databases">
        <authorList>
            <person name="Rodrigo-Torres L."/>
            <person name="Arahal R.D."/>
            <person name="Lucena T."/>
        </authorList>
    </citation>
    <scope>NUCLEOTIDE SEQUENCE [LARGE SCALE GENOMIC DNA]</scope>
</reference>
<keyword evidence="3" id="KW-1185">Reference proteome</keyword>
<evidence type="ECO:0000313" key="3">
    <source>
        <dbReference type="Proteomes" id="UP000184600"/>
    </source>
</evidence>
<organism evidence="2 3">
    <name type="scientific">Vibrio quintilis</name>
    <dbReference type="NCBI Taxonomy" id="1117707"/>
    <lineage>
        <taxon>Bacteria</taxon>
        <taxon>Pseudomonadati</taxon>
        <taxon>Pseudomonadota</taxon>
        <taxon>Gammaproteobacteria</taxon>
        <taxon>Vibrionales</taxon>
        <taxon>Vibrionaceae</taxon>
        <taxon>Vibrio</taxon>
    </lineage>
</organism>
<sequence length="180" mass="21200">MKNALIRNGFLLFSIFISINCVANDFDRFKNDDKYEIYYFDVDRDGVKDAVINDQSNDEILVFLNVDGEYKYKYKSENYSFQGMYMVREIKEEKGDDVNFSIISMFSGAGGQEKKYFLSIKENELELVQTVTFDSSHNDGLYSLHVCVINKTEKEKCHVMRSDKYFDSKFIEKYPYKKLP</sequence>
<dbReference type="EMBL" id="FRFG01000062">
    <property type="protein sequence ID" value="SHO58410.1"/>
    <property type="molecule type" value="Genomic_DNA"/>
</dbReference>
<dbReference type="OrthoDB" id="5873893at2"/>